<dbReference type="RefSeq" id="WP_282589247.1">
    <property type="nucleotide sequence ID" value="NZ_JAMOIM010000070.1"/>
</dbReference>
<evidence type="ECO:0000256" key="1">
    <source>
        <dbReference type="SAM" id="MobiDB-lite"/>
    </source>
</evidence>
<feature type="region of interest" description="Disordered" evidence="1">
    <location>
        <begin position="42"/>
        <end position="62"/>
    </location>
</feature>
<dbReference type="Proteomes" id="UP001165667">
    <property type="component" value="Unassembled WGS sequence"/>
</dbReference>
<reference evidence="2" key="1">
    <citation type="submission" date="2022-05" db="EMBL/GenBank/DDBJ databases">
        <authorList>
            <person name="Pankratov T."/>
        </authorList>
    </citation>
    <scope>NUCLEOTIDE SEQUENCE</scope>
    <source>
        <strain evidence="2">BP6-180914</strain>
    </source>
</reference>
<comment type="caution">
    <text evidence="2">The sequence shown here is derived from an EMBL/GenBank/DDBJ whole genome shotgun (WGS) entry which is preliminary data.</text>
</comment>
<keyword evidence="3" id="KW-1185">Reference proteome</keyword>
<name>A0AA42CNJ7_9HYPH</name>
<accession>A0AA42CNJ7</accession>
<protein>
    <submittedName>
        <fullName evidence="2">Uncharacterized protein</fullName>
    </submittedName>
</protein>
<proteinExistence type="predicted"/>
<dbReference type="EMBL" id="JAMOIM010000070">
    <property type="protein sequence ID" value="MCW6512871.1"/>
    <property type="molecule type" value="Genomic_DNA"/>
</dbReference>
<gene>
    <name evidence="2" type="ORF">M8523_33870</name>
</gene>
<evidence type="ECO:0000313" key="3">
    <source>
        <dbReference type="Proteomes" id="UP001165667"/>
    </source>
</evidence>
<evidence type="ECO:0000313" key="2">
    <source>
        <dbReference type="EMBL" id="MCW6512871.1"/>
    </source>
</evidence>
<feature type="non-terminal residue" evidence="2">
    <location>
        <position position="1"/>
    </location>
</feature>
<dbReference type="AlphaFoldDB" id="A0AA42CNJ7"/>
<sequence>GRRVRVRQGDFQAHDVATAPTDGEARRATGLYMVAHPVKVSRRQSVTDDQPPLERSPALGGI</sequence>
<organism evidence="2 3">
    <name type="scientific">Lichenifustis flavocetrariae</name>
    <dbReference type="NCBI Taxonomy" id="2949735"/>
    <lineage>
        <taxon>Bacteria</taxon>
        <taxon>Pseudomonadati</taxon>
        <taxon>Pseudomonadota</taxon>
        <taxon>Alphaproteobacteria</taxon>
        <taxon>Hyphomicrobiales</taxon>
        <taxon>Lichenihabitantaceae</taxon>
        <taxon>Lichenifustis</taxon>
    </lineage>
</organism>